<organism evidence="12 13">
    <name type="scientific">Erythranthe guttata</name>
    <name type="common">Yellow monkey flower</name>
    <name type="synonym">Mimulus guttatus</name>
    <dbReference type="NCBI Taxonomy" id="4155"/>
    <lineage>
        <taxon>Eukaryota</taxon>
        <taxon>Viridiplantae</taxon>
        <taxon>Streptophyta</taxon>
        <taxon>Embryophyta</taxon>
        <taxon>Tracheophyta</taxon>
        <taxon>Spermatophyta</taxon>
        <taxon>Magnoliopsida</taxon>
        <taxon>eudicotyledons</taxon>
        <taxon>Gunneridae</taxon>
        <taxon>Pentapetalae</taxon>
        <taxon>asterids</taxon>
        <taxon>lamiids</taxon>
        <taxon>Lamiales</taxon>
        <taxon>Phrymaceae</taxon>
        <taxon>Erythranthe</taxon>
    </lineage>
</organism>
<dbReference type="SUPFAM" id="SSF48264">
    <property type="entry name" value="Cytochrome P450"/>
    <property type="match status" value="1"/>
</dbReference>
<dbReference type="PANTHER" id="PTHR47955:SF15">
    <property type="entry name" value="CYTOCHROME P450 71A2-LIKE"/>
    <property type="match status" value="1"/>
</dbReference>
<keyword evidence="8 10" id="KW-0503">Monooxygenase</keyword>
<keyword evidence="5 9" id="KW-0479">Metal-binding</keyword>
<evidence type="ECO:0000313" key="13">
    <source>
        <dbReference type="Proteomes" id="UP000030748"/>
    </source>
</evidence>
<evidence type="ECO:0000256" key="3">
    <source>
        <dbReference type="ARBA" id="ARBA00010617"/>
    </source>
</evidence>
<proteinExistence type="inferred from homology"/>
<dbReference type="GO" id="GO:0016705">
    <property type="term" value="F:oxidoreductase activity, acting on paired donors, with incorporation or reduction of molecular oxygen"/>
    <property type="evidence" value="ECO:0007669"/>
    <property type="project" value="InterPro"/>
</dbReference>
<evidence type="ECO:0000256" key="6">
    <source>
        <dbReference type="ARBA" id="ARBA00023002"/>
    </source>
</evidence>
<evidence type="ECO:0008006" key="14">
    <source>
        <dbReference type="Google" id="ProtNLM"/>
    </source>
</evidence>
<evidence type="ECO:0000256" key="2">
    <source>
        <dbReference type="ARBA" id="ARBA00004167"/>
    </source>
</evidence>
<evidence type="ECO:0000256" key="1">
    <source>
        <dbReference type="ARBA" id="ARBA00001971"/>
    </source>
</evidence>
<comment type="cofactor">
    <cofactor evidence="1 9">
        <name>heme</name>
        <dbReference type="ChEBI" id="CHEBI:30413"/>
    </cofactor>
</comment>
<dbReference type="STRING" id="4155.A0A022PU17"/>
<dbReference type="GO" id="GO:0016491">
    <property type="term" value="F:oxidoreductase activity"/>
    <property type="evidence" value="ECO:0000318"/>
    <property type="project" value="GO_Central"/>
</dbReference>
<evidence type="ECO:0000256" key="10">
    <source>
        <dbReference type="RuleBase" id="RU000461"/>
    </source>
</evidence>
<keyword evidence="6 10" id="KW-0560">Oxidoreductase</keyword>
<comment type="similarity">
    <text evidence="3 10">Belongs to the cytochrome P450 family.</text>
</comment>
<keyword evidence="4 9" id="KW-0349">Heme</keyword>
<feature type="signal peptide" evidence="11">
    <location>
        <begin position="1"/>
        <end position="24"/>
    </location>
</feature>
<feature type="binding site" description="axial binding residue" evidence="9">
    <location>
        <position position="447"/>
    </location>
    <ligand>
        <name>heme</name>
        <dbReference type="ChEBI" id="CHEBI:30413"/>
    </ligand>
    <ligandPart>
        <name>Fe</name>
        <dbReference type="ChEBI" id="CHEBI:18248"/>
    </ligandPart>
</feature>
<dbReference type="eggNOG" id="KOG0156">
    <property type="taxonomic scope" value="Eukaryota"/>
</dbReference>
<dbReference type="EMBL" id="KI632363">
    <property type="protein sequence ID" value="EYU17745.1"/>
    <property type="molecule type" value="Genomic_DNA"/>
</dbReference>
<dbReference type="InterPro" id="IPR017972">
    <property type="entry name" value="Cyt_P450_CS"/>
</dbReference>
<dbReference type="GO" id="GO:0004497">
    <property type="term" value="F:monooxygenase activity"/>
    <property type="evidence" value="ECO:0007669"/>
    <property type="project" value="UniProtKB-KW"/>
</dbReference>
<dbReference type="Pfam" id="PF00067">
    <property type="entry name" value="p450"/>
    <property type="match status" value="1"/>
</dbReference>
<dbReference type="PRINTS" id="PR00385">
    <property type="entry name" value="P450"/>
</dbReference>
<keyword evidence="7 9" id="KW-0408">Iron</keyword>
<gene>
    <name evidence="12" type="ORF">MIMGU_mgv1a004983mg</name>
</gene>
<name>A0A022PU17_ERYGU</name>
<protein>
    <recommendedName>
        <fullName evidence="14">Cytochrome P450</fullName>
    </recommendedName>
</protein>
<dbReference type="GO" id="GO:0020037">
    <property type="term" value="F:heme binding"/>
    <property type="evidence" value="ECO:0007669"/>
    <property type="project" value="InterPro"/>
</dbReference>
<dbReference type="PROSITE" id="PS00086">
    <property type="entry name" value="CYTOCHROME_P450"/>
    <property type="match status" value="1"/>
</dbReference>
<keyword evidence="13" id="KW-1185">Reference proteome</keyword>
<evidence type="ECO:0000256" key="7">
    <source>
        <dbReference type="ARBA" id="ARBA00023004"/>
    </source>
</evidence>
<evidence type="ECO:0000256" key="4">
    <source>
        <dbReference type="ARBA" id="ARBA00022617"/>
    </source>
</evidence>
<sequence>MEAIQILLLITSLFLLWSITKWLTKPSGKPKNFPPSPPTLPIIGNFHQLGQLPHRNLHLLAGKYGPLMLLHFGSVPVVVASSAEAAREIMKTHDLNFGSRPVYKAYKKLLYDCKNVSAAPYGESWRKAKGIFVLQLLSNKRVQSYRWIREEETALLVKKIEECCSSSSSGGGRAAAPVNLTRLFSELSVAGICRSAFGESENGKKFVESMTELMEQLGTINVGDFIPWLSWISRVNGFDKRVERVAKDMDYFLEGVIQEHLENPEKAGNNSESFVHILLRNYSSDASSIDRERIKALVQDVVVGGTDTISSVLEWVMTELLRHPNVMEKLQNEVREIVGGKSIVTDDDLAKMDYMKAVIKETFRYHMPAPMLLPRVADKDVKIMGYDISAGTMVMTNAWAIGRDPDLWDEPEKFDPERFLNNTKNKSMDFRGLDFELIPFGAGRRGCPGISFAAATIEFVLANLMLKFNWETQGKDLDNTESSGLTAHRATPLFAVATRSI</sequence>
<accession>A0A022PU17</accession>
<dbReference type="InterPro" id="IPR001128">
    <property type="entry name" value="Cyt_P450"/>
</dbReference>
<evidence type="ECO:0000313" key="12">
    <source>
        <dbReference type="EMBL" id="EYU17745.1"/>
    </source>
</evidence>
<dbReference type="GO" id="GO:0005506">
    <property type="term" value="F:iron ion binding"/>
    <property type="evidence" value="ECO:0007669"/>
    <property type="project" value="InterPro"/>
</dbReference>
<dbReference type="Proteomes" id="UP000030748">
    <property type="component" value="Unassembled WGS sequence"/>
</dbReference>
<evidence type="ECO:0000256" key="8">
    <source>
        <dbReference type="ARBA" id="ARBA00023033"/>
    </source>
</evidence>
<comment type="subcellular location">
    <subcellularLocation>
        <location evidence="2">Membrane</location>
        <topology evidence="2">Single-pass membrane protein</topology>
    </subcellularLocation>
</comment>
<feature type="chain" id="PRO_5001506302" description="Cytochrome P450" evidence="11">
    <location>
        <begin position="25"/>
        <end position="501"/>
    </location>
</feature>
<dbReference type="FunFam" id="1.10.630.10:FF:000011">
    <property type="entry name" value="Cytochrome P450 83B1"/>
    <property type="match status" value="1"/>
</dbReference>
<reference evidence="12 13" key="1">
    <citation type="journal article" date="2013" name="Proc. Natl. Acad. Sci. U.S.A.">
        <title>Fine-scale variation in meiotic recombination in Mimulus inferred from population shotgun sequencing.</title>
        <authorList>
            <person name="Hellsten U."/>
            <person name="Wright K.M."/>
            <person name="Jenkins J."/>
            <person name="Shu S."/>
            <person name="Yuan Y."/>
            <person name="Wessler S.R."/>
            <person name="Schmutz J."/>
            <person name="Willis J.H."/>
            <person name="Rokhsar D.S."/>
        </authorList>
    </citation>
    <scope>NUCLEOTIDE SEQUENCE [LARGE SCALE GENOMIC DNA]</scope>
    <source>
        <strain evidence="13">cv. DUN x IM62</strain>
    </source>
</reference>
<dbReference type="PANTHER" id="PTHR47955">
    <property type="entry name" value="CYTOCHROME P450 FAMILY 71 PROTEIN"/>
    <property type="match status" value="1"/>
</dbReference>
<keyword evidence="11" id="KW-0732">Signal</keyword>
<dbReference type="AlphaFoldDB" id="A0A022PU17"/>
<dbReference type="PRINTS" id="PR00463">
    <property type="entry name" value="EP450I"/>
</dbReference>
<dbReference type="InterPro" id="IPR036396">
    <property type="entry name" value="Cyt_P450_sf"/>
</dbReference>
<evidence type="ECO:0000256" key="11">
    <source>
        <dbReference type="SAM" id="SignalP"/>
    </source>
</evidence>
<evidence type="ECO:0000256" key="5">
    <source>
        <dbReference type="ARBA" id="ARBA00022723"/>
    </source>
</evidence>
<dbReference type="CDD" id="cd11072">
    <property type="entry name" value="CYP71-like"/>
    <property type="match status" value="1"/>
</dbReference>
<dbReference type="Gene3D" id="1.10.630.10">
    <property type="entry name" value="Cytochrome P450"/>
    <property type="match status" value="1"/>
</dbReference>
<dbReference type="InterPro" id="IPR002401">
    <property type="entry name" value="Cyt_P450_E_grp-I"/>
</dbReference>
<evidence type="ECO:0000256" key="9">
    <source>
        <dbReference type="PIRSR" id="PIRSR602401-1"/>
    </source>
</evidence>
<dbReference type="GO" id="GO:0016020">
    <property type="term" value="C:membrane"/>
    <property type="evidence" value="ECO:0007669"/>
    <property type="project" value="UniProtKB-SubCell"/>
</dbReference>